<reference evidence="9" key="1">
    <citation type="submission" date="2025-08" db="UniProtKB">
        <authorList>
            <consortium name="RefSeq"/>
        </authorList>
    </citation>
    <scope>IDENTIFICATION</scope>
</reference>
<feature type="chain" id="PRO_5046334536" evidence="6">
    <location>
        <begin position="26"/>
        <end position="785"/>
    </location>
</feature>
<evidence type="ECO:0000256" key="6">
    <source>
        <dbReference type="SAM" id="SignalP"/>
    </source>
</evidence>
<dbReference type="PROSITE" id="PS00941">
    <property type="entry name" value="CARBOXYLESTERASE_B_2"/>
    <property type="match status" value="1"/>
</dbReference>
<feature type="compositionally biased region" description="Basic and acidic residues" evidence="4">
    <location>
        <begin position="665"/>
        <end position="675"/>
    </location>
</feature>
<keyword evidence="3" id="KW-0378">Hydrolase</keyword>
<keyword evidence="5" id="KW-1133">Transmembrane helix</keyword>
<keyword evidence="5" id="KW-0472">Membrane</keyword>
<feature type="compositionally biased region" description="Basic and acidic residues" evidence="4">
    <location>
        <begin position="775"/>
        <end position="785"/>
    </location>
</feature>
<dbReference type="InterPro" id="IPR029058">
    <property type="entry name" value="AB_hydrolase_fold"/>
</dbReference>
<evidence type="ECO:0000256" key="1">
    <source>
        <dbReference type="ARBA" id="ARBA00005964"/>
    </source>
</evidence>
<protein>
    <submittedName>
        <fullName evidence="9">Neuroligin-4, Y-linked</fullName>
    </submittedName>
</protein>
<dbReference type="InterPro" id="IPR002018">
    <property type="entry name" value="CarbesteraseB"/>
</dbReference>
<dbReference type="PANTHER" id="PTHR43903">
    <property type="entry name" value="NEUROLIGIN"/>
    <property type="match status" value="1"/>
</dbReference>
<dbReference type="PROSITE" id="PS00122">
    <property type="entry name" value="CARBOXYLESTERASE_B_1"/>
    <property type="match status" value="1"/>
</dbReference>
<dbReference type="RefSeq" id="XP_005099649.1">
    <property type="nucleotide sequence ID" value="XM_005099592.3"/>
</dbReference>
<evidence type="ECO:0000256" key="3">
    <source>
        <dbReference type="ARBA" id="ARBA00022801"/>
    </source>
</evidence>
<organism evidence="8 9">
    <name type="scientific">Aplysia californica</name>
    <name type="common">California sea hare</name>
    <dbReference type="NCBI Taxonomy" id="6500"/>
    <lineage>
        <taxon>Eukaryota</taxon>
        <taxon>Metazoa</taxon>
        <taxon>Spiralia</taxon>
        <taxon>Lophotrochozoa</taxon>
        <taxon>Mollusca</taxon>
        <taxon>Gastropoda</taxon>
        <taxon>Heterobranchia</taxon>
        <taxon>Euthyneura</taxon>
        <taxon>Tectipleura</taxon>
        <taxon>Aplysiida</taxon>
        <taxon>Aplysioidea</taxon>
        <taxon>Aplysiidae</taxon>
        <taxon>Aplysia</taxon>
    </lineage>
</organism>
<name>A0ABM0JR77_APLCA</name>
<proteinExistence type="inferred from homology"/>
<dbReference type="InterPro" id="IPR019826">
    <property type="entry name" value="Carboxylesterase_B_AS"/>
</dbReference>
<dbReference type="GeneID" id="101849378"/>
<comment type="similarity">
    <text evidence="1">Belongs to the type-B carboxylesterase/lipase family.</text>
</comment>
<dbReference type="Gene3D" id="3.40.50.1820">
    <property type="entry name" value="alpha/beta hydrolase"/>
    <property type="match status" value="1"/>
</dbReference>
<feature type="region of interest" description="Disordered" evidence="4">
    <location>
        <begin position="646"/>
        <end position="785"/>
    </location>
</feature>
<feature type="domain" description="Carboxylesterase type B" evidence="7">
    <location>
        <begin position="33"/>
        <end position="580"/>
    </location>
</feature>
<evidence type="ECO:0000313" key="9">
    <source>
        <dbReference type="RefSeq" id="XP_005099649.1"/>
    </source>
</evidence>
<accession>A0ABM0JR77</accession>
<feature type="compositionally biased region" description="Basic and acidic residues" evidence="4">
    <location>
        <begin position="733"/>
        <end position="758"/>
    </location>
</feature>
<evidence type="ECO:0000259" key="7">
    <source>
        <dbReference type="Pfam" id="PF00135"/>
    </source>
</evidence>
<dbReference type="InterPro" id="IPR051093">
    <property type="entry name" value="Neuroligin/BSAL"/>
</dbReference>
<evidence type="ECO:0000313" key="8">
    <source>
        <dbReference type="Proteomes" id="UP000694888"/>
    </source>
</evidence>
<sequence>MASLQRYGFGLIVFILSWINSESLVEPIVGPVFVNTPYGEIEGVSYRSQYEALPQRLINVFRGVPYAKTLKQFGEEWKEKYRFHNVDEEPSWYGTYDATRHKPACPQMPWLVKETVWGFNDIAEDCLYLDIYSPNNTNESPTNSPLLYPVLVFFPGGGFIMGASKQWPGVFLSQRNIVVVVVNYRLNALGFFSTGDRYSPGNYGLFDQRRALQFVKRAIQSFRGNPKKITIMGHSSGAASVGIHLLSPRSVGLFHQAIMLSGSELSEWAVLSREDSQEYARRLCREVGCPTGDSQQMIDCLRYSRSFEQIVNASAMVPMRPGKIGNPWAPVVDGDIVGVANAFLPDPPHDLRRQARQMRVPLLAGMVQDEGAYFIPNLPNLIDGIDKPQFQSILNEFIRYRDVADQNSVFDAMEFQYTHWPQPTNKSCVRKKLIEMMTDYMFGAAITESLRWHVQFSRVYFYVFQYSSWRNYIPQWRGISHGQDLDYVFGLPFVNETYINLLGLYPRQLYDFNDRNMSEYMITMITNFTSGGEPTPRTEEVYYFRNVSWREYNPQNHSYLSIRNHSRNMENYRMNDVYFWNNFYPKLAGYSPYVFKPKPEDSVDTADTFELTTWALAAVAGVLLIVVVCLIVVLVCRSRTKKYPKYQASPTLSRKTEEDSMTFYKDQDRSIHHIEPPPTYYSGRRTEDDSYDGHRRTEAESDNYRGARQPREDRSAYSNRRDDEEERPNYNYRRQEEERPTYNHRREEEERPYSDRRAHNLRRNGGDNPPRYNLRRQEHNDSTAV</sequence>
<dbReference type="Pfam" id="PF00135">
    <property type="entry name" value="COesterase"/>
    <property type="match status" value="1"/>
</dbReference>
<dbReference type="Proteomes" id="UP000694888">
    <property type="component" value="Unplaced"/>
</dbReference>
<keyword evidence="8" id="KW-1185">Reference proteome</keyword>
<feature type="transmembrane region" description="Helical" evidence="5">
    <location>
        <begin position="614"/>
        <end position="636"/>
    </location>
</feature>
<dbReference type="InterPro" id="IPR019819">
    <property type="entry name" value="Carboxylesterase_B_CS"/>
</dbReference>
<evidence type="ECO:0000256" key="4">
    <source>
        <dbReference type="SAM" id="MobiDB-lite"/>
    </source>
</evidence>
<evidence type="ECO:0000256" key="5">
    <source>
        <dbReference type="SAM" id="Phobius"/>
    </source>
</evidence>
<feature type="compositionally biased region" description="Basic and acidic residues" evidence="4">
    <location>
        <begin position="684"/>
        <end position="722"/>
    </location>
</feature>
<dbReference type="SUPFAM" id="SSF53474">
    <property type="entry name" value="alpha/beta-Hydrolases"/>
    <property type="match status" value="1"/>
</dbReference>
<gene>
    <name evidence="9" type="primary">LOC101849378</name>
</gene>
<evidence type="ECO:0000256" key="2">
    <source>
        <dbReference type="ARBA" id="ARBA00022729"/>
    </source>
</evidence>
<feature type="signal peptide" evidence="6">
    <location>
        <begin position="1"/>
        <end position="25"/>
    </location>
</feature>
<keyword evidence="2 6" id="KW-0732">Signal</keyword>
<keyword evidence="5" id="KW-0812">Transmembrane</keyword>